<dbReference type="EMBL" id="BSOE01000003">
    <property type="protein sequence ID" value="GLR02528.1"/>
    <property type="molecule type" value="Genomic_DNA"/>
</dbReference>
<comment type="caution">
    <text evidence="1">The sequence shown here is derived from an EMBL/GenBank/DDBJ whole genome shotgun (WGS) entry which is preliminary data.</text>
</comment>
<name>A0ABQ5XWJ1_9VIBR</name>
<protein>
    <submittedName>
        <fullName evidence="1">Uncharacterized protein</fullName>
    </submittedName>
</protein>
<sequence>MIAMQPHVELMLLHIAPPLQDPLSLVTVLITFELTTSRNLNHLRQQLKIPYIGMTYSVGNSSRM</sequence>
<organism evidence="1 2">
    <name type="scientific">Vibrio hyugaensis</name>
    <dbReference type="NCBI Taxonomy" id="1534743"/>
    <lineage>
        <taxon>Bacteria</taxon>
        <taxon>Pseudomonadati</taxon>
        <taxon>Pseudomonadota</taxon>
        <taxon>Gammaproteobacteria</taxon>
        <taxon>Vibrionales</taxon>
        <taxon>Vibrionaceae</taxon>
        <taxon>Vibrio</taxon>
    </lineage>
</organism>
<evidence type="ECO:0000313" key="1">
    <source>
        <dbReference type="EMBL" id="GLR02528.1"/>
    </source>
</evidence>
<evidence type="ECO:0000313" key="2">
    <source>
        <dbReference type="Proteomes" id="UP001156669"/>
    </source>
</evidence>
<accession>A0ABQ5XWJ1</accession>
<proteinExistence type="predicted"/>
<keyword evidence="2" id="KW-1185">Reference proteome</keyword>
<reference evidence="2" key="1">
    <citation type="journal article" date="2019" name="Int. J. Syst. Evol. Microbiol.">
        <title>The Global Catalogue of Microorganisms (GCM) 10K type strain sequencing project: providing services to taxonomists for standard genome sequencing and annotation.</title>
        <authorList>
            <consortium name="The Broad Institute Genomics Platform"/>
            <consortium name="The Broad Institute Genome Sequencing Center for Infectious Disease"/>
            <person name="Wu L."/>
            <person name="Ma J."/>
        </authorList>
    </citation>
    <scope>NUCLEOTIDE SEQUENCE [LARGE SCALE GENOMIC DNA]</scope>
    <source>
        <strain evidence="2">NBRC 110633</strain>
    </source>
</reference>
<dbReference type="Proteomes" id="UP001156669">
    <property type="component" value="Unassembled WGS sequence"/>
</dbReference>
<gene>
    <name evidence="1" type="ORF">GCM10007906_01150</name>
</gene>